<dbReference type="SUPFAM" id="SSF81383">
    <property type="entry name" value="F-box domain"/>
    <property type="match status" value="1"/>
</dbReference>
<dbReference type="OrthoDB" id="612216at2759"/>
<organism evidence="2 3">
    <name type="scientific">Raphanus sativus</name>
    <name type="common">Radish</name>
    <name type="synonym">Raphanus raphanistrum var. sativus</name>
    <dbReference type="NCBI Taxonomy" id="3726"/>
    <lineage>
        <taxon>Eukaryota</taxon>
        <taxon>Viridiplantae</taxon>
        <taxon>Streptophyta</taxon>
        <taxon>Embryophyta</taxon>
        <taxon>Tracheophyta</taxon>
        <taxon>Spermatophyta</taxon>
        <taxon>Magnoliopsida</taxon>
        <taxon>eudicotyledons</taxon>
        <taxon>Gunneridae</taxon>
        <taxon>Pentapetalae</taxon>
        <taxon>rosids</taxon>
        <taxon>malvids</taxon>
        <taxon>Brassicales</taxon>
        <taxon>Brassicaceae</taxon>
        <taxon>Brassiceae</taxon>
        <taxon>Raphanus</taxon>
    </lineage>
</organism>
<proteinExistence type="predicted"/>
<dbReference type="InterPro" id="IPR006566">
    <property type="entry name" value="FBD"/>
</dbReference>
<keyword evidence="2" id="KW-1185">Reference proteome</keyword>
<accession>A0A9W3DQX1</accession>
<dbReference type="InterPro" id="IPR001810">
    <property type="entry name" value="F-box_dom"/>
</dbReference>
<dbReference type="InterPro" id="IPR036047">
    <property type="entry name" value="F-box-like_dom_sf"/>
</dbReference>
<dbReference type="CDD" id="cd22160">
    <property type="entry name" value="F-box_AtFBL13-like"/>
    <property type="match status" value="1"/>
</dbReference>
<feature type="domain" description="F-box" evidence="1">
    <location>
        <begin position="12"/>
        <end position="65"/>
    </location>
</feature>
<dbReference type="AlphaFoldDB" id="A0A9W3DQX1"/>
<dbReference type="Pfam" id="PF08387">
    <property type="entry name" value="FBD"/>
    <property type="match status" value="1"/>
</dbReference>
<dbReference type="PANTHER" id="PTHR31900">
    <property type="entry name" value="F-BOX/RNI SUPERFAMILY PROTEIN-RELATED"/>
    <property type="match status" value="1"/>
</dbReference>
<dbReference type="SUPFAM" id="SSF52047">
    <property type="entry name" value="RNI-like"/>
    <property type="match status" value="1"/>
</dbReference>
<dbReference type="Proteomes" id="UP000504610">
    <property type="component" value="Chromosome 5"/>
</dbReference>
<dbReference type="GeneID" id="108807898"/>
<sequence length="430" mass="49668">MIITKDNMRSEEDSISQLPDVLIHDILSHLSTKDAVRTSVLATRWRNLWQHVVGLDLKSRHFQNCSEFVSFTDRFFSYHKDSLISKVCLSICDNLIITPWIDLVTARGIQHLDIFFEIAYTLSLIPLSLYTCETLVRLRLAHVFLVNTEFVSLPCLKIMDLEVVRCPNEATLEKLISGSLALEDLKIFRYSVKVAKGLQVRSRTLKRIHLYTFYNVLIEAPLLQCLKTDVNLRNQFEIIHSGFLDKVDIFFYGVHHNDLGGRRLTRDILTAMSMVSDLFIRCSFWEEIIPYIFPDSKLQFCSLSRLTSQYIYLDLEMLLNLLQSCPKLESLNLLIGDASLVYRENREAKAMSSTVPPCLVSSLKFMELKSRIFVYEREMKLVKYFLENSTILEKLTISLRDDNSIKAKHVILGEILAMQRCSSTCQVLVL</sequence>
<reference evidence="2" key="1">
    <citation type="journal article" date="2019" name="Database">
        <title>The radish genome database (RadishGD): an integrated information resource for radish genomics.</title>
        <authorList>
            <person name="Yu H.J."/>
            <person name="Baek S."/>
            <person name="Lee Y.J."/>
            <person name="Cho A."/>
            <person name="Mun J.H."/>
        </authorList>
    </citation>
    <scope>NUCLEOTIDE SEQUENCE [LARGE SCALE GENOMIC DNA]</scope>
    <source>
        <strain evidence="2">cv. WK10039</strain>
    </source>
</reference>
<dbReference type="PANTHER" id="PTHR31900:SF25">
    <property type="entry name" value="FBD DOMAIN-CONTAINING PROTEIN"/>
    <property type="match status" value="1"/>
</dbReference>
<dbReference type="PROSITE" id="PS50181">
    <property type="entry name" value="FBOX"/>
    <property type="match status" value="1"/>
</dbReference>
<dbReference type="InterPro" id="IPR050232">
    <property type="entry name" value="FBL13/AtMIF1-like"/>
</dbReference>
<evidence type="ECO:0000313" key="3">
    <source>
        <dbReference type="RefSeq" id="XP_056866311.1"/>
    </source>
</evidence>
<reference evidence="3" key="2">
    <citation type="submission" date="2025-08" db="UniProtKB">
        <authorList>
            <consortium name="RefSeq"/>
        </authorList>
    </citation>
    <scope>IDENTIFICATION</scope>
    <source>
        <tissue evidence="3">Leaf</tissue>
    </source>
</reference>
<dbReference type="SMART" id="SM00256">
    <property type="entry name" value="FBOX"/>
    <property type="match status" value="1"/>
</dbReference>
<dbReference type="Gene3D" id="1.20.1280.50">
    <property type="match status" value="1"/>
</dbReference>
<dbReference type="InterPro" id="IPR055411">
    <property type="entry name" value="LRR_FXL15/At3g58940/PEG3-like"/>
</dbReference>
<dbReference type="Pfam" id="PF00646">
    <property type="entry name" value="F-box"/>
    <property type="match status" value="1"/>
</dbReference>
<name>A0A9W3DQX1_RAPSA</name>
<gene>
    <name evidence="3" type="primary">LOC108807898</name>
</gene>
<dbReference type="KEGG" id="rsz:108807898"/>
<protein>
    <submittedName>
        <fullName evidence="3">F-box/FBD/LRR-repeat protein At5g53840-like</fullName>
    </submittedName>
</protein>
<dbReference type="InterPro" id="IPR053781">
    <property type="entry name" value="F-box_AtFBL13-like"/>
</dbReference>
<dbReference type="SMART" id="SM00579">
    <property type="entry name" value="FBD"/>
    <property type="match status" value="1"/>
</dbReference>
<evidence type="ECO:0000313" key="2">
    <source>
        <dbReference type="Proteomes" id="UP000504610"/>
    </source>
</evidence>
<dbReference type="RefSeq" id="XP_056866311.1">
    <property type="nucleotide sequence ID" value="XM_057010331.1"/>
</dbReference>
<dbReference type="Pfam" id="PF24758">
    <property type="entry name" value="LRR_At5g56370"/>
    <property type="match status" value="1"/>
</dbReference>
<evidence type="ECO:0000259" key="1">
    <source>
        <dbReference type="PROSITE" id="PS50181"/>
    </source>
</evidence>